<keyword evidence="4" id="KW-1185">Reference proteome</keyword>
<evidence type="ECO:0000313" key="1">
    <source>
        <dbReference type="EMBL" id="KSU50384.1"/>
    </source>
</evidence>
<evidence type="ECO:0000313" key="2">
    <source>
        <dbReference type="EMBL" id="MEI4461619.1"/>
    </source>
</evidence>
<accession>A0A0V8GJG2</accession>
<dbReference type="GeneID" id="90837407"/>
<dbReference type="AlphaFoldDB" id="A0A0V8GJG2"/>
<dbReference type="PANTHER" id="PTHR31793">
    <property type="entry name" value="4-HYDROXYBENZOYL-COA THIOESTERASE FAMILY MEMBER"/>
    <property type="match status" value="1"/>
</dbReference>
<dbReference type="InterPro" id="IPR050563">
    <property type="entry name" value="4-hydroxybenzoyl-CoA_TE"/>
</dbReference>
<dbReference type="Proteomes" id="UP000053797">
    <property type="component" value="Unassembled WGS sequence"/>
</dbReference>
<dbReference type="GO" id="GO:0047617">
    <property type="term" value="F:fatty acyl-CoA hydrolase activity"/>
    <property type="evidence" value="ECO:0007669"/>
    <property type="project" value="TreeGrafter"/>
</dbReference>
<sequence>MRVPAYIPELESWLEQMKHGTRLDVAVRFAETDAYGHMNNRVPFVYFEDVRTLMLEETGYSLAEDGIIVVADAQCNYIRQVYPRARLAVYAYPVHVGSASCDVHYAAFDEQGELMFTGRTSMVQIDRSGKAFPWSEAYKNSLQNRFESVII</sequence>
<reference evidence="1 3" key="1">
    <citation type="journal article" date="2015" name="Int. J. Syst. Evol. Microbiol.">
        <title>Exiguobacterium enclense sp. nov., isolated from sediment.</title>
        <authorList>
            <person name="Dastager S.G."/>
            <person name="Mawlankar R."/>
            <person name="Sonalkar V.V."/>
            <person name="Thorat M.N."/>
            <person name="Mual P."/>
            <person name="Verma A."/>
            <person name="Krishnamurthi S."/>
            <person name="Tang S.K."/>
            <person name="Li W.J."/>
        </authorList>
    </citation>
    <scope>NUCLEOTIDE SEQUENCE [LARGE SCALE GENOMIC DNA]</scope>
    <source>
        <strain evidence="1 3">NIO-1109</strain>
    </source>
</reference>
<organism evidence="1 3">
    <name type="scientific">Exiguobacterium indicum</name>
    <dbReference type="NCBI Taxonomy" id="296995"/>
    <lineage>
        <taxon>Bacteria</taxon>
        <taxon>Bacillati</taxon>
        <taxon>Bacillota</taxon>
        <taxon>Bacilli</taxon>
        <taxon>Bacillales</taxon>
        <taxon>Bacillales Family XII. Incertae Sedis</taxon>
        <taxon>Exiguobacterium</taxon>
    </lineage>
</organism>
<evidence type="ECO:0000313" key="3">
    <source>
        <dbReference type="Proteomes" id="UP000053797"/>
    </source>
</evidence>
<keyword evidence="2" id="KW-0378">Hydrolase</keyword>
<dbReference type="EMBL" id="JBAWKY010000001">
    <property type="protein sequence ID" value="MEI4461619.1"/>
    <property type="molecule type" value="Genomic_DNA"/>
</dbReference>
<protein>
    <submittedName>
        <fullName evidence="1 2">Thioesterase</fullName>
        <ecNumber evidence="2">3.1.2.-</ecNumber>
    </submittedName>
</protein>
<dbReference type="Proteomes" id="UP001387110">
    <property type="component" value="Unassembled WGS sequence"/>
</dbReference>
<gene>
    <name evidence="1" type="ORF">AS033_03105</name>
    <name evidence="2" type="ORF">SZL87_04160</name>
</gene>
<name>A0A0V8GJG2_9BACL</name>
<evidence type="ECO:0000313" key="4">
    <source>
        <dbReference type="Proteomes" id="UP001387110"/>
    </source>
</evidence>
<dbReference type="InterPro" id="IPR029069">
    <property type="entry name" value="HotDog_dom_sf"/>
</dbReference>
<dbReference type="PANTHER" id="PTHR31793:SF24">
    <property type="entry name" value="LONG-CHAIN ACYL-COA THIOESTERASE FADM"/>
    <property type="match status" value="1"/>
</dbReference>
<dbReference type="OrthoDB" id="9799036at2"/>
<dbReference type="RefSeq" id="WP_023468985.1">
    <property type="nucleotide sequence ID" value="NZ_FMYN01000001.1"/>
</dbReference>
<proteinExistence type="predicted"/>
<dbReference type="EC" id="3.1.2.-" evidence="2"/>
<comment type="caution">
    <text evidence="1">The sequence shown here is derived from an EMBL/GenBank/DDBJ whole genome shotgun (WGS) entry which is preliminary data.</text>
</comment>
<reference evidence="2 4" key="2">
    <citation type="submission" date="2023-12" db="EMBL/GenBank/DDBJ databases">
        <authorList>
            <person name="Easwaran N."/>
            <person name="Lazarus H.P.S."/>
        </authorList>
    </citation>
    <scope>NUCLEOTIDE SEQUENCE [LARGE SCALE GENOMIC DNA]</scope>
    <source>
        <strain evidence="2 4">VIT-2023</strain>
    </source>
</reference>
<dbReference type="EMBL" id="LNQL01000001">
    <property type="protein sequence ID" value="KSU50384.1"/>
    <property type="molecule type" value="Genomic_DNA"/>
</dbReference>
<dbReference type="SUPFAM" id="SSF54637">
    <property type="entry name" value="Thioesterase/thiol ester dehydrase-isomerase"/>
    <property type="match status" value="1"/>
</dbReference>
<dbReference type="CDD" id="cd00586">
    <property type="entry name" value="4HBT"/>
    <property type="match status" value="1"/>
</dbReference>
<dbReference type="Pfam" id="PF13279">
    <property type="entry name" value="4HBT_2"/>
    <property type="match status" value="1"/>
</dbReference>
<dbReference type="Gene3D" id="3.10.129.10">
    <property type="entry name" value="Hotdog Thioesterase"/>
    <property type="match status" value="1"/>
</dbReference>